<dbReference type="EMBL" id="CCKQ01011774">
    <property type="protein sequence ID" value="CDW83342.1"/>
    <property type="molecule type" value="Genomic_DNA"/>
</dbReference>
<dbReference type="Proteomes" id="UP000039865">
    <property type="component" value="Unassembled WGS sequence"/>
</dbReference>
<evidence type="ECO:0000256" key="3">
    <source>
        <dbReference type="ARBA" id="ARBA00023157"/>
    </source>
</evidence>
<keyword evidence="3" id="KW-1015">Disulfide bond</keyword>
<dbReference type="InParanoid" id="A0A078APX1"/>
<keyword evidence="1" id="KW-0732">Signal</keyword>
<evidence type="ECO:0008006" key="6">
    <source>
        <dbReference type="Google" id="ProtNLM"/>
    </source>
</evidence>
<dbReference type="InterPro" id="IPR011936">
    <property type="entry name" value="Myxo_disulph_rpt"/>
</dbReference>
<sequence>MHHYNYQFDFEGDLIIYQDGQILLATAQLKSFRLKPPIASNITICPDYCERFSIHDLMIWSGLHQYTPTLLKYSNRTLGLNSKLLSYFSFDENSGSVLREKAFQYQVNLQRYNHTKYYKIVRWEDTDFFFSNPVPTSLCQFNQIYDDDTEECELMNDAWETIEFQVTKNALELDLETDREFSPEWTMEFFFKFTVYQDMTSFPQFPIITADTSCDSNGTTISVTLQDTSDRYLQTIIKQTVGEKQIFYTQKALTEVQWYYFILRNQIIPSPKLYHQLDFNADYDLFGKAVQMLAPCKYKIAYASDATTDHLKLRLRMKEFRIWNKAMSIVELQEYERTTLPLRFPSLAVLIKMNNFDFIDEITGRSNFKADFKDFKIKYDNQTRNNCPLGMRQTRGNCDYNRGKTIDFGGQNKLTINFESTIEKFQQDQELDFTLVFILRSYFNKDINAEFQLQSDNIHILNNKEDSDCNYPFKYSHQEIINTQFFASNFMDGLYVFDYTNGQISYPSVYPSQLIQWASGCIGGMNNEASFMQGCLPKAELYFHNASLSYSFVNSIDFKWQFSTGLWYKPIKLSQISNFYSYFYLLPGIIGFGAFDQDHSKNFNFCVITVKESTKVKKCFDNVIFQEDQWYGITTVKTNQGYWLFYLKNMIIGQVENFTEPFSGQLKSISIGDYSLADAKMKIKNVFGIAKELYSLLFYYKLDEDVGSTFYDSSLYGNNINSLSIKQGNNGKILWDPQWERVLMNEETWTNDFINYQYMDRGILFQKGKTQKLVLQNIQDMSQEYTIQLCLYLTDLSAIETEVLGLTQLTKLNVAKPNKIIHQPNLNSRLEYDSDIIIYKSWLYIALGNSFINNELYLVLDNVTQSTINIKNESYKSEISGLVSFYIGSDDAAYTFSGYLRHIKIFRKFLSVGQAFQILHHKTGIINSMNNINLASLYPLTEPMGNLIREQVSGVFTINDSYQYEYISYPSLPIMCDGDTQYSNRGYCQPSKKILQLIDEISIIIDAKYTKCFSVSFWVYFQSIQQFQMQIQNRVYLDVDLARDSVLLQQSLNDAPFMKIAGGIGDKYLNNWMQITFKLCDQIKQAYLPKNKDLSILIGYFKLDESGGSYLYNTATHAKISRVLQLVDGRIKWAYETVISDQNQTHLDIKCNEPSIFFKKSNNDDYYLDCYQDCSKCNEPWINNCDRCLNSLYEKTCIFICPKYTIDVYDSDLDQNVCKPYVLKNRMHSIQSYLNQTALTHAKKEHIMIKYIQPAFLALINAKLALDQIMGPGSDKCVKCASDYAIYLAKCTLCDLIPGFKLPMIERKCTEICGDGKRLGQNECDDGNLNNGDGCDENCIIEPGFSCENSMCQKQEPPKLIIQSFSSTQIAFSFNQPMKTQEGSLTNDDLELSIKLPDNTEKNLTWTGEIDQESIRKNKYNLQIKIQFSLKGDEVLVIKLLSNRFKPQKQGIPNSISQQSAIKLLPYEYKNKERSDLMMAIIGQAQTVIISVVSSNMVAQILMQGIMSQMFEMINTLQILYYMPLIQVYYPQDLRDFLDFLSTSKFNIPVPGISDPESFINNLIDEKDYKEKIFNQAFFDFGIQVLNG</sequence>
<keyword evidence="5" id="KW-1185">Reference proteome</keyword>
<dbReference type="OrthoDB" id="292058at2759"/>
<protein>
    <recommendedName>
        <fullName evidence="6">Cadg multi-domain protein</fullName>
    </recommendedName>
</protein>
<gene>
    <name evidence="4" type="primary">Contig12301.g13146</name>
    <name evidence="4" type="ORF">STYLEM_12385</name>
</gene>
<organism evidence="4 5">
    <name type="scientific">Stylonychia lemnae</name>
    <name type="common">Ciliate</name>
    <dbReference type="NCBI Taxonomy" id="5949"/>
    <lineage>
        <taxon>Eukaryota</taxon>
        <taxon>Sar</taxon>
        <taxon>Alveolata</taxon>
        <taxon>Ciliophora</taxon>
        <taxon>Intramacronucleata</taxon>
        <taxon>Spirotrichea</taxon>
        <taxon>Stichotrichia</taxon>
        <taxon>Sporadotrichida</taxon>
        <taxon>Oxytrichidae</taxon>
        <taxon>Stylonychinae</taxon>
        <taxon>Stylonychia</taxon>
    </lineage>
</organism>
<reference evidence="4 5" key="1">
    <citation type="submission" date="2014-06" db="EMBL/GenBank/DDBJ databases">
        <authorList>
            <person name="Swart Estienne"/>
        </authorList>
    </citation>
    <scope>NUCLEOTIDE SEQUENCE [LARGE SCALE GENOMIC DNA]</scope>
    <source>
        <strain evidence="4 5">130c</strain>
    </source>
</reference>
<dbReference type="SUPFAM" id="SSF49899">
    <property type="entry name" value="Concanavalin A-like lectins/glucanases"/>
    <property type="match status" value="1"/>
</dbReference>
<keyword evidence="2" id="KW-0677">Repeat</keyword>
<evidence type="ECO:0000256" key="1">
    <source>
        <dbReference type="ARBA" id="ARBA00022729"/>
    </source>
</evidence>
<proteinExistence type="predicted"/>
<name>A0A078APX1_STYLE</name>
<evidence type="ECO:0000313" key="5">
    <source>
        <dbReference type="Proteomes" id="UP000039865"/>
    </source>
</evidence>
<evidence type="ECO:0000313" key="4">
    <source>
        <dbReference type="EMBL" id="CDW83342.1"/>
    </source>
</evidence>
<dbReference type="InterPro" id="IPR013320">
    <property type="entry name" value="ConA-like_dom_sf"/>
</dbReference>
<dbReference type="Pfam" id="PF13948">
    <property type="entry name" value="DUF4215"/>
    <property type="match status" value="1"/>
</dbReference>
<accession>A0A078APX1</accession>
<evidence type="ECO:0000256" key="2">
    <source>
        <dbReference type="ARBA" id="ARBA00022737"/>
    </source>
</evidence>
<dbReference type="NCBIfam" id="TIGR02232">
    <property type="entry name" value="myxo_disulf_rpt"/>
    <property type="match status" value="1"/>
</dbReference>